<keyword evidence="3" id="KW-0805">Transcription regulation</keyword>
<feature type="region of interest" description="Disordered" evidence="6">
    <location>
        <begin position="872"/>
        <end position="977"/>
    </location>
</feature>
<dbReference type="AlphaFoldDB" id="A0AAV9NZU1"/>
<keyword evidence="9" id="KW-1185">Reference proteome</keyword>
<evidence type="ECO:0000313" key="8">
    <source>
        <dbReference type="EMBL" id="KAK5165459.1"/>
    </source>
</evidence>
<dbReference type="SUPFAM" id="SSF57701">
    <property type="entry name" value="Zn2/Cys6 DNA-binding domain"/>
    <property type="match status" value="1"/>
</dbReference>
<reference evidence="8 9" key="1">
    <citation type="submission" date="2023-08" db="EMBL/GenBank/DDBJ databases">
        <title>Black Yeasts Isolated from many extreme environments.</title>
        <authorList>
            <person name="Coleine C."/>
            <person name="Stajich J.E."/>
            <person name="Selbmann L."/>
        </authorList>
    </citation>
    <scope>NUCLEOTIDE SEQUENCE [LARGE SCALE GENOMIC DNA]</scope>
    <source>
        <strain evidence="8 9">CCFEE 5935</strain>
    </source>
</reference>
<evidence type="ECO:0000256" key="2">
    <source>
        <dbReference type="ARBA" id="ARBA00022723"/>
    </source>
</evidence>
<feature type="compositionally biased region" description="Polar residues" evidence="6">
    <location>
        <begin position="820"/>
        <end position="838"/>
    </location>
</feature>
<feature type="compositionally biased region" description="Polar residues" evidence="6">
    <location>
        <begin position="130"/>
        <end position="139"/>
    </location>
</feature>
<feature type="region of interest" description="Disordered" evidence="6">
    <location>
        <begin position="97"/>
        <end position="139"/>
    </location>
</feature>
<evidence type="ECO:0000256" key="1">
    <source>
        <dbReference type="ARBA" id="ARBA00004123"/>
    </source>
</evidence>
<feature type="compositionally biased region" description="Low complexity" evidence="6">
    <location>
        <begin position="933"/>
        <end position="951"/>
    </location>
</feature>
<dbReference type="SMART" id="SM00066">
    <property type="entry name" value="GAL4"/>
    <property type="match status" value="1"/>
</dbReference>
<feature type="region of interest" description="Disordered" evidence="6">
    <location>
        <begin position="712"/>
        <end position="736"/>
    </location>
</feature>
<dbReference type="CDD" id="cd00067">
    <property type="entry name" value="GAL4"/>
    <property type="match status" value="1"/>
</dbReference>
<feature type="compositionally biased region" description="Polar residues" evidence="6">
    <location>
        <begin position="714"/>
        <end position="730"/>
    </location>
</feature>
<proteinExistence type="predicted"/>
<dbReference type="GO" id="GO:0008270">
    <property type="term" value="F:zinc ion binding"/>
    <property type="evidence" value="ECO:0007669"/>
    <property type="project" value="InterPro"/>
</dbReference>
<sequence>MSTDHTRLADSLLHTLQPPESPKPPTDSNTAAVSSKPAEPPATSQAAGLEPRQAQARMRSSIACIRCRRSKVKCVNSGVGTPCRSCENSGRECLYPSPVTTGTRRRDSLSGGPSGLGEGERRVRPKKSNHTFVASSGTGLNESLRPALDALDSRLLTPQVWQELFDIFQIHYSADLPFVHPPTFLKPLRQANMQPSPTIATPNDIHSGPRPPVSPEFLLSFLALTARFHPKLVSHHSPPTSARPSNPLIAAEYYAAAASEKLSNNWTESTLQDIDRIQALLMLGLHEWGMCRGAKAWLTIGSAIRQAQAMGLQYEMDLDDEPLSRSMALHSEAERLGVKTRSNSISEDSSTNERDAFIQQEVRRRTFWSCYIMDRYLSSGKYRPQMLQAKELRIQLPASERSFLFAEKVRTLMLGEEEHKVAGRAEVQSHRQASLGMTGTPDRKGQMHDSGEPEERLQVGADEGLVSRYVKILEIYGKVVKWSCAGGRRTEQHPPWDPRCEFYQLNKQCLDFKNSLPRDNMLSPSNTQAHISMKSSTPYTLIHCVYLLCQIALHREYVPFLPIRCEKPEGPLDPPLFPSNKYEVPARFWEESARECFKSARELMDLVRACQEWSVLVETPIVGFAIYTVAFVGVYCINFPQMDPGGFMCTPKEQRQDGSKAGASKGFEAARKALEMLGQLRTKLHMADGWFSTINRMHKYLRRMKSDYKKNAAANESITSGSDSPTSTRHLSIREGGIGGGLDEFKLLERVLKEFGSLEDQDSPMADVSHGNGSRPLDAVYDDSGSGTTVKSEEQDRGPPPSSEPQRSGSGLWSAINAAPSTANTSHQQSSTPTTNGQFRAYDSYQQSHQQTHAPPAPQPNYAHQINNFRPAYSHDSTAGAPPSLTSPGSHTATTPSNASPPFDRQHQQYTGWAPHNAPYAMQHSQAPPGYPPGLAQHPQQQHLPPGLPNLTAYPTPGQTHTPQSMQPPAPPMQEAHQPWNQMEKEAWLNNLDTRLGGDDLAAFVDGGDVAEWASMHRGYGGGWLSAVWGDNGAGGGMR</sequence>
<feature type="compositionally biased region" description="Polar residues" evidence="6">
    <location>
        <begin position="884"/>
        <end position="900"/>
    </location>
</feature>
<dbReference type="PROSITE" id="PS00463">
    <property type="entry name" value="ZN2_CY6_FUNGAL_1"/>
    <property type="match status" value="1"/>
</dbReference>
<dbReference type="InterPro" id="IPR036864">
    <property type="entry name" value="Zn2-C6_fun-type_DNA-bd_sf"/>
</dbReference>
<dbReference type="InterPro" id="IPR050815">
    <property type="entry name" value="TF_fung"/>
</dbReference>
<dbReference type="Pfam" id="PF04082">
    <property type="entry name" value="Fungal_trans"/>
    <property type="match status" value="1"/>
</dbReference>
<dbReference type="GO" id="GO:0005634">
    <property type="term" value="C:nucleus"/>
    <property type="evidence" value="ECO:0007669"/>
    <property type="project" value="UniProtKB-SubCell"/>
</dbReference>
<protein>
    <recommendedName>
        <fullName evidence="7">Zn(2)-C6 fungal-type domain-containing protein</fullName>
    </recommendedName>
</protein>
<feature type="region of interest" description="Disordered" evidence="6">
    <location>
        <begin position="758"/>
        <end position="813"/>
    </location>
</feature>
<feature type="region of interest" description="Disordered" evidence="6">
    <location>
        <begin position="820"/>
        <end position="839"/>
    </location>
</feature>
<feature type="compositionally biased region" description="Basic and acidic residues" evidence="6">
    <location>
        <begin position="441"/>
        <end position="455"/>
    </location>
</feature>
<keyword evidence="2" id="KW-0479">Metal-binding</keyword>
<dbReference type="Pfam" id="PF00172">
    <property type="entry name" value="Zn_clus"/>
    <property type="match status" value="1"/>
</dbReference>
<dbReference type="Gene3D" id="4.10.240.10">
    <property type="entry name" value="Zn(2)-C6 fungal-type DNA-binding domain"/>
    <property type="match status" value="1"/>
</dbReference>
<comment type="caution">
    <text evidence="8">The sequence shown here is derived from an EMBL/GenBank/DDBJ whole genome shotgun (WGS) entry which is preliminary data.</text>
</comment>
<comment type="subcellular location">
    <subcellularLocation>
        <location evidence="1">Nucleus</location>
    </subcellularLocation>
</comment>
<dbReference type="GO" id="GO:0006351">
    <property type="term" value="P:DNA-templated transcription"/>
    <property type="evidence" value="ECO:0007669"/>
    <property type="project" value="InterPro"/>
</dbReference>
<evidence type="ECO:0000256" key="6">
    <source>
        <dbReference type="SAM" id="MobiDB-lite"/>
    </source>
</evidence>
<dbReference type="GO" id="GO:0003677">
    <property type="term" value="F:DNA binding"/>
    <property type="evidence" value="ECO:0007669"/>
    <property type="project" value="InterPro"/>
</dbReference>
<evidence type="ECO:0000256" key="5">
    <source>
        <dbReference type="ARBA" id="ARBA00023242"/>
    </source>
</evidence>
<dbReference type="PANTHER" id="PTHR47338:SF5">
    <property type="entry name" value="ZN(II)2CYS6 TRANSCRIPTION FACTOR (EUROFUNG)"/>
    <property type="match status" value="1"/>
</dbReference>
<dbReference type="InterPro" id="IPR007219">
    <property type="entry name" value="XnlR_reg_dom"/>
</dbReference>
<keyword evidence="4" id="KW-0804">Transcription</keyword>
<gene>
    <name evidence="8" type="ORF">LTR77_008988</name>
</gene>
<evidence type="ECO:0000256" key="3">
    <source>
        <dbReference type="ARBA" id="ARBA00023015"/>
    </source>
</evidence>
<dbReference type="PROSITE" id="PS50048">
    <property type="entry name" value="ZN2_CY6_FUNGAL_2"/>
    <property type="match status" value="1"/>
</dbReference>
<keyword evidence="5" id="KW-0539">Nucleus</keyword>
<dbReference type="PANTHER" id="PTHR47338">
    <property type="entry name" value="ZN(II)2CYS6 TRANSCRIPTION FACTOR (EUROFUNG)-RELATED"/>
    <property type="match status" value="1"/>
</dbReference>
<dbReference type="CDD" id="cd12148">
    <property type="entry name" value="fungal_TF_MHR"/>
    <property type="match status" value="1"/>
</dbReference>
<dbReference type="EMBL" id="JAVRRT010000016">
    <property type="protein sequence ID" value="KAK5165459.1"/>
    <property type="molecule type" value="Genomic_DNA"/>
</dbReference>
<evidence type="ECO:0000256" key="4">
    <source>
        <dbReference type="ARBA" id="ARBA00023163"/>
    </source>
</evidence>
<dbReference type="RefSeq" id="XP_064655543.1">
    <property type="nucleotide sequence ID" value="XM_064806217.1"/>
</dbReference>
<evidence type="ECO:0000313" key="9">
    <source>
        <dbReference type="Proteomes" id="UP001337655"/>
    </source>
</evidence>
<dbReference type="Proteomes" id="UP001337655">
    <property type="component" value="Unassembled WGS sequence"/>
</dbReference>
<feature type="region of interest" description="Disordered" evidence="6">
    <location>
        <begin position="425"/>
        <end position="455"/>
    </location>
</feature>
<name>A0AAV9NZU1_9PEZI</name>
<dbReference type="GeneID" id="89930320"/>
<feature type="region of interest" description="Disordered" evidence="6">
    <location>
        <begin position="845"/>
        <end position="864"/>
    </location>
</feature>
<organism evidence="8 9">
    <name type="scientific">Saxophila tyrrhenica</name>
    <dbReference type="NCBI Taxonomy" id="1690608"/>
    <lineage>
        <taxon>Eukaryota</taxon>
        <taxon>Fungi</taxon>
        <taxon>Dikarya</taxon>
        <taxon>Ascomycota</taxon>
        <taxon>Pezizomycotina</taxon>
        <taxon>Dothideomycetes</taxon>
        <taxon>Dothideomycetidae</taxon>
        <taxon>Mycosphaerellales</taxon>
        <taxon>Extremaceae</taxon>
        <taxon>Saxophila</taxon>
    </lineage>
</organism>
<dbReference type="SMART" id="SM00906">
    <property type="entry name" value="Fungal_trans"/>
    <property type="match status" value="1"/>
</dbReference>
<feature type="domain" description="Zn(2)-C6 fungal-type" evidence="7">
    <location>
        <begin position="63"/>
        <end position="95"/>
    </location>
</feature>
<feature type="region of interest" description="Disordered" evidence="6">
    <location>
        <begin position="1"/>
        <end position="54"/>
    </location>
</feature>
<dbReference type="GO" id="GO:0000981">
    <property type="term" value="F:DNA-binding transcription factor activity, RNA polymerase II-specific"/>
    <property type="evidence" value="ECO:0007669"/>
    <property type="project" value="InterPro"/>
</dbReference>
<evidence type="ECO:0000259" key="7">
    <source>
        <dbReference type="PROSITE" id="PS50048"/>
    </source>
</evidence>
<accession>A0AAV9NZU1</accession>
<dbReference type="InterPro" id="IPR001138">
    <property type="entry name" value="Zn2Cys6_DnaBD"/>
</dbReference>